<feature type="binding site" evidence="3">
    <location>
        <position position="330"/>
    </location>
    <ligand>
        <name>Mg(2+)</name>
        <dbReference type="ChEBI" id="CHEBI:18420"/>
        <label>1</label>
    </ligand>
</feature>
<evidence type="ECO:0000256" key="1">
    <source>
        <dbReference type="ARBA" id="ARBA00010702"/>
    </source>
</evidence>
<evidence type="ECO:0000256" key="2">
    <source>
        <dbReference type="ARBA" id="ARBA00022801"/>
    </source>
</evidence>
<feature type="region of interest" description="Disordered" evidence="4">
    <location>
        <begin position="468"/>
        <end position="487"/>
    </location>
</feature>
<reference evidence="5 6" key="1">
    <citation type="submission" date="2017-06" db="EMBL/GenBank/DDBJ databases">
        <title>Origin of plasmid-mediated fosfomycin resistance gene fosA3.</title>
        <authorList>
            <person name="Ito R."/>
            <person name="Pacey M.P."/>
            <person name="Doi Y."/>
        </authorList>
    </citation>
    <scope>NUCLEOTIDE SEQUENCE [LARGE SCALE GENOMIC DNA]</scope>
    <source>
        <strain evidence="5 6">YDC799</strain>
    </source>
</reference>
<proteinExistence type="inferred from homology"/>
<evidence type="ECO:0000256" key="3">
    <source>
        <dbReference type="PIRSR" id="PIRSR605502-1"/>
    </source>
</evidence>
<dbReference type="Proteomes" id="UP000197098">
    <property type="component" value="Chromosome"/>
</dbReference>
<name>A0A248KIE2_9ENTR</name>
<dbReference type="AlphaFoldDB" id="A0A248KIE2"/>
<keyword evidence="2" id="KW-0378">Hydrolase</keyword>
<keyword evidence="3" id="KW-0479">Metal-binding</keyword>
<feature type="binding site" evidence="3">
    <location>
        <position position="69"/>
    </location>
    <ligand>
        <name>Mg(2+)</name>
        <dbReference type="ChEBI" id="CHEBI:18420"/>
        <label>1</label>
    </ligand>
</feature>
<evidence type="ECO:0000256" key="4">
    <source>
        <dbReference type="SAM" id="MobiDB-lite"/>
    </source>
</evidence>
<feature type="binding site" evidence="3">
    <location>
        <position position="71"/>
    </location>
    <ligand>
        <name>Mg(2+)</name>
        <dbReference type="ChEBI" id="CHEBI:18420"/>
        <label>1</label>
    </ligand>
</feature>
<accession>A0A248KIE2</accession>
<dbReference type="EMBL" id="CP022114">
    <property type="protein sequence ID" value="ASG63299.1"/>
    <property type="molecule type" value="Genomic_DNA"/>
</dbReference>
<evidence type="ECO:0008006" key="7">
    <source>
        <dbReference type="Google" id="ProtNLM"/>
    </source>
</evidence>
<dbReference type="SUPFAM" id="SSF101478">
    <property type="entry name" value="ADP-ribosylglycohydrolase"/>
    <property type="match status" value="1"/>
</dbReference>
<dbReference type="InterPro" id="IPR036705">
    <property type="entry name" value="Ribosyl_crysJ1_sf"/>
</dbReference>
<feature type="binding site" evidence="3">
    <location>
        <position position="70"/>
    </location>
    <ligand>
        <name>Mg(2+)</name>
        <dbReference type="ChEBI" id="CHEBI:18420"/>
        <label>1</label>
    </ligand>
</feature>
<dbReference type="PANTHER" id="PTHR16222:SF24">
    <property type="entry name" value="ADP-RIBOSYLHYDROLASE ARH3"/>
    <property type="match status" value="1"/>
</dbReference>
<dbReference type="GO" id="GO:0016787">
    <property type="term" value="F:hydrolase activity"/>
    <property type="evidence" value="ECO:0007669"/>
    <property type="project" value="UniProtKB-KW"/>
</dbReference>
<dbReference type="InterPro" id="IPR005502">
    <property type="entry name" value="Ribosyl_crysJ1"/>
</dbReference>
<dbReference type="PANTHER" id="PTHR16222">
    <property type="entry name" value="ADP-RIBOSYLGLYCOHYDROLASE"/>
    <property type="match status" value="1"/>
</dbReference>
<protein>
    <recommendedName>
        <fullName evidence="7">ADP-ribosylglycohydrolase family protein</fullName>
    </recommendedName>
</protein>
<comment type="similarity">
    <text evidence="1">Belongs to the ADP-ribosylglycohydrolase family.</text>
</comment>
<sequence length="561" mass="62566">MNSLRKQKVINSALWAAAGDAIGWISELTDESGLKRRINDTYLLKPVSWNRKIGGYSGVTVSLPAGTYSDDTQLRLAVSRSIRSNGEFDTESFAKIELPVWLSYALGAGRATKLAATNLMRKDTNWFSNFYKSNGIEYTNSGGNGTAMRIQPHVWSCKNLSDRKYVASVIKDSLVTHGHLIAVCGALLHADTLQYALINGRPAGPTEINGFIDNFTSVPDIIQEIYELNNFWLPNWEIMSGNKLHEEIDRIRVESKTYLSKSLNAAKENSDLSDKYKSAINALECNKDSRRGAATNTAIASALLCHFYKNTTPYEAIISCVNLLGTDTDSIASMAGAILGCYNGIPEWNIQDSKYIISEASRLNDIAEGIVTKNFNYPNINKWQTPQTQSDTLVKDKDGMFHIIGLGKVTPLKPEGWKAKSHEWKWMQLEYGQTVLLKSKIGDIKLADPTQLSENDLPLKNDIVSEQPLAPKEPSRQNDLRNNSQPVSNQYNFEQNIFDYAYADSKNLDLDDITTKLIKNGFSEREIGHYLIQFADKNGLDSCIAFAAIIGKAFISRKKKQ</sequence>
<dbReference type="GO" id="GO:0046872">
    <property type="term" value="F:metal ion binding"/>
    <property type="evidence" value="ECO:0007669"/>
    <property type="project" value="UniProtKB-KW"/>
</dbReference>
<dbReference type="InterPro" id="IPR050792">
    <property type="entry name" value="ADP-ribosylglycohydrolase"/>
</dbReference>
<dbReference type="Pfam" id="PF03747">
    <property type="entry name" value="ADP_ribosyl_GH"/>
    <property type="match status" value="1"/>
</dbReference>
<dbReference type="Gene3D" id="1.10.4080.10">
    <property type="entry name" value="ADP-ribosylation/Crystallin J1"/>
    <property type="match status" value="1"/>
</dbReference>
<keyword evidence="3" id="KW-0460">Magnesium</keyword>
<evidence type="ECO:0000313" key="5">
    <source>
        <dbReference type="EMBL" id="ASG63299.1"/>
    </source>
</evidence>
<organism evidence="5 6">
    <name type="scientific">Kluyvera genomosp. 3</name>
    <dbReference type="NCBI Taxonomy" id="2774055"/>
    <lineage>
        <taxon>Bacteria</taxon>
        <taxon>Pseudomonadati</taxon>
        <taxon>Pseudomonadota</taxon>
        <taxon>Gammaproteobacteria</taxon>
        <taxon>Enterobacterales</taxon>
        <taxon>Enterobacteriaceae</taxon>
        <taxon>Kluyvera</taxon>
    </lineage>
</organism>
<feature type="binding site" evidence="3">
    <location>
        <position position="329"/>
    </location>
    <ligand>
        <name>Mg(2+)</name>
        <dbReference type="ChEBI" id="CHEBI:18420"/>
        <label>1</label>
    </ligand>
</feature>
<evidence type="ECO:0000313" key="6">
    <source>
        <dbReference type="Proteomes" id="UP000197098"/>
    </source>
</evidence>
<feature type="binding site" evidence="3">
    <location>
        <position position="327"/>
    </location>
    <ligand>
        <name>Mg(2+)</name>
        <dbReference type="ChEBI" id="CHEBI:18420"/>
        <label>1</label>
    </ligand>
</feature>
<gene>
    <name evidence="5" type="ORF">CEW81_10840</name>
</gene>
<comment type="cofactor">
    <cofactor evidence="3">
        <name>Mg(2+)</name>
        <dbReference type="ChEBI" id="CHEBI:18420"/>
    </cofactor>
    <text evidence="3">Binds 2 magnesium ions per subunit.</text>
</comment>